<dbReference type="Proteomes" id="UP000789396">
    <property type="component" value="Unassembled WGS sequence"/>
</dbReference>
<dbReference type="OrthoDB" id="2402535at2759"/>
<comment type="caution">
    <text evidence="2">The sequence shown here is derived from an EMBL/GenBank/DDBJ whole genome shotgun (WGS) entry which is preliminary data.</text>
</comment>
<dbReference type="Pfam" id="PF01814">
    <property type="entry name" value="Hemerythrin"/>
    <property type="match status" value="1"/>
</dbReference>
<dbReference type="InterPro" id="IPR012312">
    <property type="entry name" value="Hemerythrin-like"/>
</dbReference>
<evidence type="ECO:0000313" key="3">
    <source>
        <dbReference type="Proteomes" id="UP000789396"/>
    </source>
</evidence>
<dbReference type="AlphaFoldDB" id="A0A9N9GUC8"/>
<name>A0A9N9GUC8_9GLOM</name>
<feature type="domain" description="Hemerythrin-like" evidence="1">
    <location>
        <begin position="23"/>
        <end position="113"/>
    </location>
</feature>
<reference evidence="2" key="1">
    <citation type="submission" date="2021-06" db="EMBL/GenBank/DDBJ databases">
        <authorList>
            <person name="Kallberg Y."/>
            <person name="Tangrot J."/>
            <person name="Rosling A."/>
        </authorList>
    </citation>
    <scope>NUCLEOTIDE SEQUENCE</scope>
    <source>
        <strain evidence="2">IN212</strain>
    </source>
</reference>
<dbReference type="PANTHER" id="PTHR35585">
    <property type="entry name" value="HHE DOMAIN PROTEIN (AFU_ORTHOLOGUE AFUA_4G00730)"/>
    <property type="match status" value="1"/>
</dbReference>
<protein>
    <submittedName>
        <fullName evidence="2">19784_t:CDS:1</fullName>
    </submittedName>
</protein>
<accession>A0A9N9GUC8</accession>
<evidence type="ECO:0000259" key="1">
    <source>
        <dbReference type="Pfam" id="PF01814"/>
    </source>
</evidence>
<evidence type="ECO:0000313" key="2">
    <source>
        <dbReference type="EMBL" id="CAG8627137.1"/>
    </source>
</evidence>
<organism evidence="2 3">
    <name type="scientific">Racocetra fulgida</name>
    <dbReference type="NCBI Taxonomy" id="60492"/>
    <lineage>
        <taxon>Eukaryota</taxon>
        <taxon>Fungi</taxon>
        <taxon>Fungi incertae sedis</taxon>
        <taxon>Mucoromycota</taxon>
        <taxon>Glomeromycotina</taxon>
        <taxon>Glomeromycetes</taxon>
        <taxon>Diversisporales</taxon>
        <taxon>Gigasporaceae</taxon>
        <taxon>Racocetra</taxon>
    </lineage>
</organism>
<dbReference type="PANTHER" id="PTHR35585:SF1">
    <property type="entry name" value="HHE DOMAIN PROTEIN (AFU_ORTHOLOGUE AFUA_4G00730)"/>
    <property type="match status" value="1"/>
</dbReference>
<keyword evidence="3" id="KW-1185">Reference proteome</keyword>
<sequence length="166" mass="19057">MLQSQHNAISAFESGLEGQSPNILNSLKRDHDLLKSLYQEYNNAKSTEDQERIAKEIFKGVGIHDKIETLVFYPALRDSGTEAGNNYVAQSLSDHENVRSTLYELNVLIEDEGEFIEHSEVEEKEIFKFCRKIFDDKKIEKLGRELDAMRKTGDIEEMDSIEKTVV</sequence>
<gene>
    <name evidence="2" type="ORF">RFULGI_LOCUS7583</name>
</gene>
<proteinExistence type="predicted"/>
<dbReference type="EMBL" id="CAJVPZ010011135">
    <property type="protein sequence ID" value="CAG8627137.1"/>
    <property type="molecule type" value="Genomic_DNA"/>
</dbReference>